<protein>
    <submittedName>
        <fullName evidence="2">Uncharacterized protein</fullName>
    </submittedName>
</protein>
<reference evidence="2 3" key="1">
    <citation type="journal article" date="2019" name="Int. J. Syst. Evol. Microbiol.">
        <title>The Global Catalogue of Microorganisms (GCM) 10K type strain sequencing project: providing services to taxonomists for standard genome sequencing and annotation.</title>
        <authorList>
            <consortium name="The Broad Institute Genomics Platform"/>
            <consortium name="The Broad Institute Genome Sequencing Center for Infectious Disease"/>
            <person name="Wu L."/>
            <person name="Ma J."/>
        </authorList>
    </citation>
    <scope>NUCLEOTIDE SEQUENCE [LARGE SCALE GENOMIC DNA]</scope>
    <source>
        <strain evidence="2 3">NBRC 111368</strain>
    </source>
</reference>
<dbReference type="Proteomes" id="UP001596328">
    <property type="component" value="Unassembled WGS sequence"/>
</dbReference>
<evidence type="ECO:0000256" key="1">
    <source>
        <dbReference type="SAM" id="Phobius"/>
    </source>
</evidence>
<keyword evidence="3" id="KW-1185">Reference proteome</keyword>
<gene>
    <name evidence="2" type="ORF">ACFQE1_09060</name>
</gene>
<accession>A0ABD5RYW3</accession>
<keyword evidence="1" id="KW-1133">Transmembrane helix</keyword>
<keyword evidence="1" id="KW-0472">Membrane</keyword>
<dbReference type="AlphaFoldDB" id="A0ABD5RYW3"/>
<comment type="caution">
    <text evidence="2">The sequence shown here is derived from an EMBL/GenBank/DDBJ whole genome shotgun (WGS) entry which is preliminary data.</text>
</comment>
<sequence length="47" mass="5029">MSVWAVVLGITVALLLVQVVVYRGSVYWVPVLIGGTVMSVLTVRGRA</sequence>
<proteinExistence type="predicted"/>
<evidence type="ECO:0000313" key="3">
    <source>
        <dbReference type="Proteomes" id="UP001596328"/>
    </source>
</evidence>
<organism evidence="2 3">
    <name type="scientific">Halobium palmae</name>
    <dbReference type="NCBI Taxonomy" id="1776492"/>
    <lineage>
        <taxon>Archaea</taxon>
        <taxon>Methanobacteriati</taxon>
        <taxon>Methanobacteriota</taxon>
        <taxon>Stenosarchaea group</taxon>
        <taxon>Halobacteria</taxon>
        <taxon>Halobacteriales</taxon>
        <taxon>Haloferacaceae</taxon>
        <taxon>Halobium</taxon>
    </lineage>
</organism>
<name>A0ABD5RYW3_9EURY</name>
<evidence type="ECO:0000313" key="2">
    <source>
        <dbReference type="EMBL" id="MFC6724520.1"/>
    </source>
</evidence>
<keyword evidence="1" id="KW-0812">Transmembrane</keyword>
<feature type="transmembrane region" description="Helical" evidence="1">
    <location>
        <begin position="25"/>
        <end position="43"/>
    </location>
</feature>
<dbReference type="EMBL" id="JBHSWU010000203">
    <property type="protein sequence ID" value="MFC6724520.1"/>
    <property type="molecule type" value="Genomic_DNA"/>
</dbReference>